<organism evidence="1 2">
    <name type="scientific">Defluviimonas salinarum</name>
    <dbReference type="NCBI Taxonomy" id="2992147"/>
    <lineage>
        <taxon>Bacteria</taxon>
        <taxon>Pseudomonadati</taxon>
        <taxon>Pseudomonadota</taxon>
        <taxon>Alphaproteobacteria</taxon>
        <taxon>Rhodobacterales</taxon>
        <taxon>Paracoccaceae</taxon>
        <taxon>Albidovulum</taxon>
    </lineage>
</organism>
<evidence type="ECO:0000313" key="1">
    <source>
        <dbReference type="EMBL" id="MCW3782887.1"/>
    </source>
</evidence>
<dbReference type="Pfam" id="PF07311">
    <property type="entry name" value="Dodecin"/>
    <property type="match status" value="1"/>
</dbReference>
<proteinExistence type="predicted"/>
<dbReference type="InterPro" id="IPR009923">
    <property type="entry name" value="Dodecin"/>
</dbReference>
<accession>A0ABT3J5B7</accession>
<comment type="caution">
    <text evidence="1">The sequence shown here is derived from an EMBL/GenBank/DDBJ whole genome shotgun (WGS) entry which is preliminary data.</text>
</comment>
<dbReference type="Proteomes" id="UP001207582">
    <property type="component" value="Unassembled WGS sequence"/>
</dbReference>
<dbReference type="InterPro" id="IPR036694">
    <property type="entry name" value="Dodecin-like_sf"/>
</dbReference>
<dbReference type="InterPro" id="IPR025543">
    <property type="entry name" value="Dodecin-like"/>
</dbReference>
<dbReference type="PANTHER" id="PTHR39324">
    <property type="entry name" value="CALCIUM DODECIN"/>
    <property type="match status" value="1"/>
</dbReference>
<sequence length="76" mass="8439">MDHVYPVTEIYGSSPNSIDDAIRNAVSTAQRSLRNLEWFEVTEIRGHIGSDGAVAHFQVGVKLGFRLERPSLDAIK</sequence>
<name>A0ABT3J5B7_9RHOB</name>
<dbReference type="InterPro" id="IPR050049">
    <property type="entry name" value="Dodecin_bact"/>
</dbReference>
<gene>
    <name evidence="1" type="ORF">OM960_14970</name>
</gene>
<reference evidence="1 2" key="1">
    <citation type="submission" date="2022-10" db="EMBL/GenBank/DDBJ databases">
        <title>Defluviimonas sp. CAU 1641 isolated from mud.</title>
        <authorList>
            <person name="Kim W."/>
        </authorList>
    </citation>
    <scope>NUCLEOTIDE SEQUENCE [LARGE SCALE GENOMIC DNA]</scope>
    <source>
        <strain evidence="1 2">CAU 1641</strain>
    </source>
</reference>
<dbReference type="RefSeq" id="WP_264772517.1">
    <property type="nucleotide sequence ID" value="NZ_JAPDOG010000013.1"/>
</dbReference>
<keyword evidence="2" id="KW-1185">Reference proteome</keyword>
<dbReference type="EMBL" id="JAPDOG010000013">
    <property type="protein sequence ID" value="MCW3782887.1"/>
    <property type="molecule type" value="Genomic_DNA"/>
</dbReference>
<dbReference type="NCBIfam" id="NF043052">
    <property type="entry name" value="DodecBact"/>
    <property type="match status" value="1"/>
</dbReference>
<dbReference type="PANTHER" id="PTHR39324:SF1">
    <property type="entry name" value="CALCIUM DODECIN"/>
    <property type="match status" value="1"/>
</dbReference>
<dbReference type="Gene3D" id="3.30.1660.10">
    <property type="entry name" value="Flavin-binding protein dodecin"/>
    <property type="match status" value="1"/>
</dbReference>
<dbReference type="SUPFAM" id="SSF89807">
    <property type="entry name" value="Dodecin-like"/>
    <property type="match status" value="1"/>
</dbReference>
<evidence type="ECO:0000313" key="2">
    <source>
        <dbReference type="Proteomes" id="UP001207582"/>
    </source>
</evidence>
<protein>
    <submittedName>
        <fullName evidence="1">Dodecin family protein</fullName>
    </submittedName>
</protein>